<dbReference type="Proteomes" id="UP000317977">
    <property type="component" value="Unassembled WGS sequence"/>
</dbReference>
<dbReference type="AlphaFoldDB" id="A0A5C6FB19"/>
<sequence length="214" mass="23435">MTVIFLACVGEVTVASAEDGILKSKPGFGALVVEAMAARASVVAGEFEYRIDSIKGRGDDIEWTQEGVYGFDERSDRSIHAFKRVRTEHAVDQNPSNANVGGGIISQTENGLQVTGGGVFSPDVSFLFPPESRVGFAKLLETRRNYPYLTPFNFRSFGFAFYGDLLKNSPFDKVIAYYLAVDDSTVPEVQASDLPTELLPAISDARYFDYGNVF</sequence>
<gene>
    <name evidence="1" type="ORF">Poly59_08810</name>
</gene>
<keyword evidence="2" id="KW-1185">Reference proteome</keyword>
<dbReference type="EMBL" id="SJPX01000001">
    <property type="protein sequence ID" value="TWU57972.1"/>
    <property type="molecule type" value="Genomic_DNA"/>
</dbReference>
<evidence type="ECO:0000313" key="1">
    <source>
        <dbReference type="EMBL" id="TWU57972.1"/>
    </source>
</evidence>
<accession>A0A5C6FB19</accession>
<organism evidence="1 2">
    <name type="scientific">Rubripirellula reticaptiva</name>
    <dbReference type="NCBI Taxonomy" id="2528013"/>
    <lineage>
        <taxon>Bacteria</taxon>
        <taxon>Pseudomonadati</taxon>
        <taxon>Planctomycetota</taxon>
        <taxon>Planctomycetia</taxon>
        <taxon>Pirellulales</taxon>
        <taxon>Pirellulaceae</taxon>
        <taxon>Rubripirellula</taxon>
    </lineage>
</organism>
<proteinExistence type="predicted"/>
<evidence type="ECO:0000313" key="2">
    <source>
        <dbReference type="Proteomes" id="UP000317977"/>
    </source>
</evidence>
<name>A0A5C6FB19_9BACT</name>
<comment type="caution">
    <text evidence="1">The sequence shown here is derived from an EMBL/GenBank/DDBJ whole genome shotgun (WGS) entry which is preliminary data.</text>
</comment>
<reference evidence="1 2" key="1">
    <citation type="submission" date="2019-02" db="EMBL/GenBank/DDBJ databases">
        <title>Deep-cultivation of Planctomycetes and their phenomic and genomic characterization uncovers novel biology.</title>
        <authorList>
            <person name="Wiegand S."/>
            <person name="Jogler M."/>
            <person name="Boedeker C."/>
            <person name="Pinto D."/>
            <person name="Vollmers J."/>
            <person name="Rivas-Marin E."/>
            <person name="Kohn T."/>
            <person name="Peeters S.H."/>
            <person name="Heuer A."/>
            <person name="Rast P."/>
            <person name="Oberbeckmann S."/>
            <person name="Bunk B."/>
            <person name="Jeske O."/>
            <person name="Meyerdierks A."/>
            <person name="Storesund J.E."/>
            <person name="Kallscheuer N."/>
            <person name="Luecker S."/>
            <person name="Lage O.M."/>
            <person name="Pohl T."/>
            <person name="Merkel B.J."/>
            <person name="Hornburger P."/>
            <person name="Mueller R.-W."/>
            <person name="Bruemmer F."/>
            <person name="Labrenz M."/>
            <person name="Spormann A.M."/>
            <person name="Op Den Camp H."/>
            <person name="Overmann J."/>
            <person name="Amann R."/>
            <person name="Jetten M.S.M."/>
            <person name="Mascher T."/>
            <person name="Medema M.H."/>
            <person name="Devos D.P."/>
            <person name="Kaster A.-K."/>
            <person name="Ovreas L."/>
            <person name="Rohde M."/>
            <person name="Galperin M.Y."/>
            <person name="Jogler C."/>
        </authorList>
    </citation>
    <scope>NUCLEOTIDE SEQUENCE [LARGE SCALE GENOMIC DNA]</scope>
    <source>
        <strain evidence="1 2">Poly59</strain>
    </source>
</reference>
<protein>
    <submittedName>
        <fullName evidence="1">Uncharacterized protein</fullName>
    </submittedName>
</protein>